<feature type="compositionally biased region" description="Basic and acidic residues" evidence="1">
    <location>
        <begin position="53"/>
        <end position="68"/>
    </location>
</feature>
<evidence type="ECO:0000313" key="2">
    <source>
        <dbReference type="EMBL" id="CAH3036906.1"/>
    </source>
</evidence>
<gene>
    <name evidence="2" type="ORF">PLOB_00035616</name>
</gene>
<feature type="compositionally biased region" description="Polar residues" evidence="1">
    <location>
        <begin position="74"/>
        <end position="85"/>
    </location>
</feature>
<name>A0ABN8MZY0_9CNID</name>
<sequence length="160" mass="17989">MLKLCIACSSKVAASSRTCSCGHVFSPETRRIGGKRFSGYRLGTARRQSSGNLHERQQNGCVKADHTAKKSQKPILNQNLKSPKANQEKSRVTLHKSCKRKVPHMSNENQSKGKVRKLDNIMDVFFSPEKRLKLSLALNEINRRLAGQILIWKMLPCETG</sequence>
<evidence type="ECO:0000313" key="3">
    <source>
        <dbReference type="Proteomes" id="UP001159405"/>
    </source>
</evidence>
<proteinExistence type="predicted"/>
<evidence type="ECO:0000256" key="1">
    <source>
        <dbReference type="SAM" id="MobiDB-lite"/>
    </source>
</evidence>
<dbReference type="EMBL" id="CALNXK010000005">
    <property type="protein sequence ID" value="CAH3036906.1"/>
    <property type="molecule type" value="Genomic_DNA"/>
</dbReference>
<comment type="caution">
    <text evidence="2">The sequence shown here is derived from an EMBL/GenBank/DDBJ whole genome shotgun (WGS) entry which is preliminary data.</text>
</comment>
<dbReference type="Proteomes" id="UP001159405">
    <property type="component" value="Unassembled WGS sequence"/>
</dbReference>
<keyword evidence="3" id="KW-1185">Reference proteome</keyword>
<protein>
    <submittedName>
        <fullName evidence="2">Uncharacterized protein</fullName>
    </submittedName>
</protein>
<feature type="region of interest" description="Disordered" evidence="1">
    <location>
        <begin position="45"/>
        <end position="94"/>
    </location>
</feature>
<organism evidence="2 3">
    <name type="scientific">Porites lobata</name>
    <dbReference type="NCBI Taxonomy" id="104759"/>
    <lineage>
        <taxon>Eukaryota</taxon>
        <taxon>Metazoa</taxon>
        <taxon>Cnidaria</taxon>
        <taxon>Anthozoa</taxon>
        <taxon>Hexacorallia</taxon>
        <taxon>Scleractinia</taxon>
        <taxon>Fungiina</taxon>
        <taxon>Poritidae</taxon>
        <taxon>Porites</taxon>
    </lineage>
</organism>
<reference evidence="2 3" key="1">
    <citation type="submission" date="2022-05" db="EMBL/GenBank/DDBJ databases">
        <authorList>
            <consortium name="Genoscope - CEA"/>
            <person name="William W."/>
        </authorList>
    </citation>
    <scope>NUCLEOTIDE SEQUENCE [LARGE SCALE GENOMIC DNA]</scope>
</reference>
<accession>A0ABN8MZY0</accession>